<evidence type="ECO:0000313" key="2">
    <source>
        <dbReference type="EMBL" id="MED6244883.1"/>
    </source>
</evidence>
<accession>A0ABU7B3S3</accession>
<evidence type="ECO:0000313" key="3">
    <source>
        <dbReference type="Proteomes" id="UP001345963"/>
    </source>
</evidence>
<evidence type="ECO:0000256" key="1">
    <source>
        <dbReference type="SAM" id="MobiDB-lite"/>
    </source>
</evidence>
<gene>
    <name evidence="2" type="ORF">ATANTOWER_026471</name>
</gene>
<sequence>MSYLSALLDHIALGSDPPGLLGIGPSNCVKPTSCIFNVGVRGGLTDHSELEHENPSTRCSSADCPVGSVQRPVLKQTPPPPPLSPTTLSHTSSPSVSLFRAPLPSSLSVSVILEWRCGVSFCLSAFFFSLIQLRKLPLHGVAGELVPISTGLWVVGGKHSRQVASPWREPMHAWGEHANSMQKDPQPQELNPGPSRCKATVLPTAPPCSPHFIHSLEKPPPPAPPCLGSVSCTDLMLLGIKGGNIFIYETYM</sequence>
<feature type="region of interest" description="Disordered" evidence="1">
    <location>
        <begin position="70"/>
        <end position="89"/>
    </location>
</feature>
<protein>
    <submittedName>
        <fullName evidence="2">Uncharacterized protein</fullName>
    </submittedName>
</protein>
<keyword evidence="3" id="KW-1185">Reference proteome</keyword>
<dbReference type="Proteomes" id="UP001345963">
    <property type="component" value="Unassembled WGS sequence"/>
</dbReference>
<reference evidence="2 3" key="1">
    <citation type="submission" date="2021-07" db="EMBL/GenBank/DDBJ databases">
        <authorList>
            <person name="Palmer J.M."/>
        </authorList>
    </citation>
    <scope>NUCLEOTIDE SEQUENCE [LARGE SCALE GENOMIC DNA]</scope>
    <source>
        <strain evidence="2 3">AT_MEX2019</strain>
        <tissue evidence="2">Muscle</tissue>
    </source>
</reference>
<comment type="caution">
    <text evidence="2">The sequence shown here is derived from an EMBL/GenBank/DDBJ whole genome shotgun (WGS) entry which is preliminary data.</text>
</comment>
<dbReference type="EMBL" id="JAHUTI010039966">
    <property type="protein sequence ID" value="MED6244883.1"/>
    <property type="molecule type" value="Genomic_DNA"/>
</dbReference>
<organism evidence="2 3">
    <name type="scientific">Ataeniobius toweri</name>
    <dbReference type="NCBI Taxonomy" id="208326"/>
    <lineage>
        <taxon>Eukaryota</taxon>
        <taxon>Metazoa</taxon>
        <taxon>Chordata</taxon>
        <taxon>Craniata</taxon>
        <taxon>Vertebrata</taxon>
        <taxon>Euteleostomi</taxon>
        <taxon>Actinopterygii</taxon>
        <taxon>Neopterygii</taxon>
        <taxon>Teleostei</taxon>
        <taxon>Neoteleostei</taxon>
        <taxon>Acanthomorphata</taxon>
        <taxon>Ovalentaria</taxon>
        <taxon>Atherinomorphae</taxon>
        <taxon>Cyprinodontiformes</taxon>
        <taxon>Goodeidae</taxon>
        <taxon>Ataeniobius</taxon>
    </lineage>
</organism>
<name>A0ABU7B3S3_9TELE</name>
<proteinExistence type="predicted"/>